<dbReference type="RefSeq" id="WP_069157771.1">
    <property type="nucleotide sequence ID" value="NZ_DBFYTC010000047.1"/>
</dbReference>
<accession>A0A1E3ASB7</accession>
<comment type="caution">
    <text evidence="1">The sequence shown here is derived from an EMBL/GenBank/DDBJ whole genome shotgun (WGS) entry which is preliminary data.</text>
</comment>
<evidence type="ECO:0000313" key="4">
    <source>
        <dbReference type="Proteomes" id="UP000095003"/>
    </source>
</evidence>
<dbReference type="AlphaFoldDB" id="A0A1E3ASB7"/>
<evidence type="ECO:0000313" key="2">
    <source>
        <dbReference type="EMBL" id="ODR49640.1"/>
    </source>
</evidence>
<proteinExistence type="predicted"/>
<dbReference type="EMBL" id="MCGI01000003">
    <property type="protein sequence ID" value="ODM11086.1"/>
    <property type="molecule type" value="Genomic_DNA"/>
</dbReference>
<reference evidence="1 4" key="1">
    <citation type="submission" date="2016-07" db="EMBL/GenBank/DDBJ databases">
        <title>Characterization of isolates of Eisenbergiella tayi derived from blood cultures, using whole genome sequencing.</title>
        <authorList>
            <person name="Burdz T."/>
            <person name="Wiebe D."/>
            <person name="Huynh C."/>
            <person name="Bernard K."/>
        </authorList>
    </citation>
    <scope>NUCLEOTIDE SEQUENCE [LARGE SCALE GENOMIC DNA]</scope>
    <source>
        <strain evidence="1 4">NML 120489</strain>
    </source>
</reference>
<name>A0A1E3ASB7_9FIRM</name>
<dbReference type="Proteomes" id="UP000094271">
    <property type="component" value="Unassembled WGS sequence"/>
</dbReference>
<dbReference type="OrthoDB" id="2056381at2"/>
<dbReference type="Proteomes" id="UP000095003">
    <property type="component" value="Unassembled WGS sequence"/>
</dbReference>
<evidence type="ECO:0000313" key="1">
    <source>
        <dbReference type="EMBL" id="ODM11086.1"/>
    </source>
</evidence>
<organism evidence="1 4">
    <name type="scientific">Eisenbergiella tayi</name>
    <dbReference type="NCBI Taxonomy" id="1432052"/>
    <lineage>
        <taxon>Bacteria</taxon>
        <taxon>Bacillati</taxon>
        <taxon>Bacillota</taxon>
        <taxon>Clostridia</taxon>
        <taxon>Lachnospirales</taxon>
        <taxon>Lachnospiraceae</taxon>
        <taxon>Eisenbergiella</taxon>
    </lineage>
</organism>
<evidence type="ECO:0000313" key="3">
    <source>
        <dbReference type="Proteomes" id="UP000094271"/>
    </source>
</evidence>
<gene>
    <name evidence="1" type="ORF">BEH84_03515</name>
    <name evidence="2" type="ORF">BEI59_17010</name>
</gene>
<dbReference type="EMBL" id="MEHA01000012">
    <property type="protein sequence ID" value="ODR49640.1"/>
    <property type="molecule type" value="Genomic_DNA"/>
</dbReference>
<sequence length="100" mass="11901">MEERADIFYQFFQELIESYRHDILQREDAKELAEKEIGAWNRIRERFGGPRSEEYKLISELTGCILDISCIKQEQLYLQGVKDGIRLKKRIKEIEEGESC</sequence>
<protein>
    <submittedName>
        <fullName evidence="2">Fe-S metabolism protein, SufE family</fullName>
    </submittedName>
</protein>
<reference evidence="2 3" key="2">
    <citation type="submission" date="2016-08" db="EMBL/GenBank/DDBJ databases">
        <authorList>
            <person name="Seilhamer J.J."/>
        </authorList>
    </citation>
    <scope>NUCLEOTIDE SEQUENCE [LARGE SCALE GENOMIC DNA]</scope>
    <source>
        <strain evidence="2 3">NML150140-1</strain>
    </source>
</reference>